<feature type="coiled-coil region" evidence="2">
    <location>
        <begin position="74"/>
        <end position="101"/>
    </location>
</feature>
<dbReference type="RefSeq" id="XP_018189185.1">
    <property type="nucleotide sequence ID" value="XM_018334258.1"/>
</dbReference>
<dbReference type="EMBL" id="KV407457">
    <property type="protein sequence ID" value="KZF23630.1"/>
    <property type="molecule type" value="Genomic_DNA"/>
</dbReference>
<dbReference type="SMART" id="SM00066">
    <property type="entry name" value="GAL4"/>
    <property type="match status" value="1"/>
</dbReference>
<feature type="domain" description="Zn(2)-C6 fungal-type" evidence="4">
    <location>
        <begin position="42"/>
        <end position="72"/>
    </location>
</feature>
<sequence length="534" mass="59218">MSQYFPPLRPAASSAVATDESSEKDSEKPSKRPRRHHSVAPACLFCRKKKAKCDRTRPKCSNCLEKGVDCVYDAGENENRYQMLRRKNKELEAHLNVYRHLFDALRASSVAGHPELSRILTTAELHQSTALASRSQVLDGDAGDVVEDISGANDEDDFDKESPSLLHRHQSGASENDSPGSPKMTDGKYQINHFEPVRTNPCSNEAYEAPERVQDGTTFASPMSSIFSMLQRSQKLSSEPESGIFYQTASAKIRDRDISTSRKSSIAIPSSAISPSSISDTTACPEIVNRLATGIDDPALPSRRKISEHSVSWPTSHSPSRHLPGERRSYEESLTSTVFLRFRDAALQMMADGVPAPVILGPPEFINFDLFFRERTSQDNHTVSSFACEVCKTLPGQEIFVLLAGAMFLGYLMRASSPLPKPLNEWKINARNLQWTLLPTAENYARVPDIVKPLISEAIDTVGAVANILSSPTFYQAIAHKYHKWLIPDGHSSGSRTVRWPFSLGEAITRDNQSGCTRLTLAFEQHVLNPKNWG</sequence>
<dbReference type="GO" id="GO:0008270">
    <property type="term" value="F:zinc ion binding"/>
    <property type="evidence" value="ECO:0007669"/>
    <property type="project" value="InterPro"/>
</dbReference>
<dbReference type="PROSITE" id="PS00463">
    <property type="entry name" value="ZN2_CY6_FUNGAL_1"/>
    <property type="match status" value="1"/>
</dbReference>
<keyword evidence="6" id="KW-1185">Reference proteome</keyword>
<gene>
    <name evidence="5" type="ORF">L228DRAFT_260421</name>
</gene>
<dbReference type="Pfam" id="PF00172">
    <property type="entry name" value="Zn_clus"/>
    <property type="match status" value="1"/>
</dbReference>
<organism evidence="5 6">
    <name type="scientific">Xylona heveae (strain CBS 132557 / TC161)</name>
    <dbReference type="NCBI Taxonomy" id="1328760"/>
    <lineage>
        <taxon>Eukaryota</taxon>
        <taxon>Fungi</taxon>
        <taxon>Dikarya</taxon>
        <taxon>Ascomycota</taxon>
        <taxon>Pezizomycotina</taxon>
        <taxon>Xylonomycetes</taxon>
        <taxon>Xylonales</taxon>
        <taxon>Xylonaceae</taxon>
        <taxon>Xylona</taxon>
    </lineage>
</organism>
<dbReference type="InterPro" id="IPR053187">
    <property type="entry name" value="Notoamide_regulator"/>
</dbReference>
<name>A0A165HK13_XYLHT</name>
<evidence type="ECO:0000259" key="4">
    <source>
        <dbReference type="PROSITE" id="PS50048"/>
    </source>
</evidence>
<dbReference type="Gene3D" id="4.10.240.10">
    <property type="entry name" value="Zn(2)-C6 fungal-type DNA-binding domain"/>
    <property type="match status" value="1"/>
</dbReference>
<dbReference type="AlphaFoldDB" id="A0A165HK13"/>
<dbReference type="SUPFAM" id="SSF57701">
    <property type="entry name" value="Zn2/Cys6 DNA-binding domain"/>
    <property type="match status" value="1"/>
</dbReference>
<feature type="compositionally biased region" description="Acidic residues" evidence="3">
    <location>
        <begin position="146"/>
        <end position="159"/>
    </location>
</feature>
<dbReference type="PANTHER" id="PTHR47256:SF1">
    <property type="entry name" value="ZN(II)2CYS6 TRANSCRIPTION FACTOR (EUROFUNG)"/>
    <property type="match status" value="1"/>
</dbReference>
<dbReference type="InterPro" id="IPR001138">
    <property type="entry name" value="Zn2Cys6_DnaBD"/>
</dbReference>
<evidence type="ECO:0000313" key="6">
    <source>
        <dbReference type="Proteomes" id="UP000076632"/>
    </source>
</evidence>
<dbReference type="InterPro" id="IPR036864">
    <property type="entry name" value="Zn2-C6_fun-type_DNA-bd_sf"/>
</dbReference>
<protein>
    <recommendedName>
        <fullName evidence="4">Zn(2)-C6 fungal-type domain-containing protein</fullName>
    </recommendedName>
</protein>
<feature type="region of interest" description="Disordered" evidence="3">
    <location>
        <begin position="298"/>
        <end position="327"/>
    </location>
</feature>
<feature type="region of interest" description="Disordered" evidence="3">
    <location>
        <begin position="146"/>
        <end position="188"/>
    </location>
</feature>
<reference evidence="5 6" key="1">
    <citation type="journal article" date="2016" name="Fungal Biol.">
        <title>The genome of Xylona heveae provides a window into fungal endophytism.</title>
        <authorList>
            <person name="Gazis R."/>
            <person name="Kuo A."/>
            <person name="Riley R."/>
            <person name="LaButti K."/>
            <person name="Lipzen A."/>
            <person name="Lin J."/>
            <person name="Amirebrahimi M."/>
            <person name="Hesse C.N."/>
            <person name="Spatafora J.W."/>
            <person name="Henrissat B."/>
            <person name="Hainaut M."/>
            <person name="Grigoriev I.V."/>
            <person name="Hibbett D.S."/>
        </authorList>
    </citation>
    <scope>NUCLEOTIDE SEQUENCE [LARGE SCALE GENOMIC DNA]</scope>
    <source>
        <strain evidence="5 6">TC161</strain>
    </source>
</reference>
<dbReference type="STRING" id="1328760.A0A165HK13"/>
<dbReference type="Proteomes" id="UP000076632">
    <property type="component" value="Unassembled WGS sequence"/>
</dbReference>
<evidence type="ECO:0000256" key="1">
    <source>
        <dbReference type="ARBA" id="ARBA00023242"/>
    </source>
</evidence>
<dbReference type="GO" id="GO:0000981">
    <property type="term" value="F:DNA-binding transcription factor activity, RNA polymerase II-specific"/>
    <property type="evidence" value="ECO:0007669"/>
    <property type="project" value="InterPro"/>
</dbReference>
<dbReference type="InParanoid" id="A0A165HK13"/>
<evidence type="ECO:0000256" key="3">
    <source>
        <dbReference type="SAM" id="MobiDB-lite"/>
    </source>
</evidence>
<dbReference type="GeneID" id="28899395"/>
<accession>A0A165HK13</accession>
<feature type="compositionally biased region" description="Basic and acidic residues" evidence="3">
    <location>
        <begin position="21"/>
        <end position="30"/>
    </location>
</feature>
<dbReference type="CDD" id="cd00067">
    <property type="entry name" value="GAL4"/>
    <property type="match status" value="1"/>
</dbReference>
<feature type="region of interest" description="Disordered" evidence="3">
    <location>
        <begin position="1"/>
        <end position="36"/>
    </location>
</feature>
<keyword evidence="1" id="KW-0539">Nucleus</keyword>
<dbReference type="PROSITE" id="PS50048">
    <property type="entry name" value="ZN2_CY6_FUNGAL_2"/>
    <property type="match status" value="1"/>
</dbReference>
<keyword evidence="2" id="KW-0175">Coiled coil</keyword>
<dbReference type="OrthoDB" id="4356994at2759"/>
<dbReference type="PANTHER" id="PTHR47256">
    <property type="entry name" value="ZN(II)2CYS6 TRANSCRIPTION FACTOR (EUROFUNG)-RELATED"/>
    <property type="match status" value="1"/>
</dbReference>
<dbReference type="OMA" id="WKINARN"/>
<evidence type="ECO:0000313" key="5">
    <source>
        <dbReference type="EMBL" id="KZF23630.1"/>
    </source>
</evidence>
<feature type="compositionally biased region" description="Polar residues" evidence="3">
    <location>
        <begin position="309"/>
        <end position="318"/>
    </location>
</feature>
<proteinExistence type="predicted"/>
<evidence type="ECO:0000256" key="2">
    <source>
        <dbReference type="SAM" id="Coils"/>
    </source>
</evidence>